<keyword evidence="1" id="KW-0732">Signal</keyword>
<dbReference type="Proteomes" id="UP000235116">
    <property type="component" value="Chromosome"/>
</dbReference>
<dbReference type="InterPro" id="IPR045758">
    <property type="entry name" value="AdeT1/2"/>
</dbReference>
<evidence type="ECO:0000313" key="3">
    <source>
        <dbReference type="Proteomes" id="UP000235116"/>
    </source>
</evidence>
<accession>A0A2K9LQ68</accession>
<feature type="signal peptide" evidence="1">
    <location>
        <begin position="1"/>
        <end position="22"/>
    </location>
</feature>
<dbReference type="Pfam" id="PF19582">
    <property type="entry name" value="AdeT1_2"/>
    <property type="match status" value="1"/>
</dbReference>
<dbReference type="EMBL" id="CP022684">
    <property type="protein sequence ID" value="AUM14397.1"/>
    <property type="molecule type" value="Genomic_DNA"/>
</dbReference>
<sequence length="337" mass="38011">MYTNIKRLLLVLIAATVIPAQAADYIKRTICVWDIVGRGGPIAQAVEEFNLEATKWGVDLELIVNSSEKVIVEQFRSKQCDAAFLSELRIRNFIKFTGSLYAVGAMPEERHLRLMHQLLASPQMADKMRQGPFEIAGIAPAGEVYVFVRDRSINSLDKAVGRKIAVLGDDIYQQQMVELIGGTPITVTEATAGSMFNNGGVDVLPAPAIAYNPLELYKGLEPNGGIIHYPLAQISGQLITWHDRFPEDFGQKSREFHFSQFDRIMKEIEMSTKAIDTKWWVEIPEADKANYEKLMDDVRIEAVKADYWDGDMIKLQRRVRCKFDPTRAECAKPRDAL</sequence>
<keyword evidence="3" id="KW-1185">Reference proteome</keyword>
<feature type="chain" id="PRO_5014869053" description="RND transporter" evidence="1">
    <location>
        <begin position="23"/>
        <end position="337"/>
    </location>
</feature>
<dbReference type="AlphaFoldDB" id="A0A2K9LQ68"/>
<reference evidence="3" key="1">
    <citation type="submission" date="2017-08" db="EMBL/GenBank/DDBJ databases">
        <title>Direct submision.</title>
        <authorList>
            <person name="Kim S.-J."/>
            <person name="Rhee S.-K."/>
        </authorList>
    </citation>
    <scope>NUCLEOTIDE SEQUENCE [LARGE SCALE GENOMIC DNA]</scope>
    <source>
        <strain evidence="3">GI5</strain>
    </source>
</reference>
<organism evidence="2 3">
    <name type="scientific">Ketobacter alkanivorans</name>
    <dbReference type="NCBI Taxonomy" id="1917421"/>
    <lineage>
        <taxon>Bacteria</taxon>
        <taxon>Pseudomonadati</taxon>
        <taxon>Pseudomonadota</taxon>
        <taxon>Gammaproteobacteria</taxon>
        <taxon>Pseudomonadales</taxon>
        <taxon>Ketobacteraceae</taxon>
        <taxon>Ketobacter</taxon>
    </lineage>
</organism>
<dbReference type="OrthoDB" id="6075679at2"/>
<gene>
    <name evidence="2" type="ORF">Kalk_19065</name>
</gene>
<evidence type="ECO:0000313" key="2">
    <source>
        <dbReference type="EMBL" id="AUM14397.1"/>
    </source>
</evidence>
<dbReference type="RefSeq" id="WP_101895771.1">
    <property type="nucleotide sequence ID" value="NZ_CP022684.1"/>
</dbReference>
<name>A0A2K9LQ68_9GAMM</name>
<dbReference type="Gene3D" id="3.40.190.170">
    <property type="entry name" value="Bacterial extracellular solute-binding protein, family 7"/>
    <property type="match status" value="1"/>
</dbReference>
<dbReference type="InterPro" id="IPR038404">
    <property type="entry name" value="TRAP_DctP_sf"/>
</dbReference>
<proteinExistence type="predicted"/>
<protein>
    <recommendedName>
        <fullName evidence="4">RND transporter</fullName>
    </recommendedName>
</protein>
<evidence type="ECO:0000256" key="1">
    <source>
        <dbReference type="SAM" id="SignalP"/>
    </source>
</evidence>
<dbReference type="KEGG" id="kak:Kalk_19065"/>
<evidence type="ECO:0008006" key="4">
    <source>
        <dbReference type="Google" id="ProtNLM"/>
    </source>
</evidence>